<proteinExistence type="predicted"/>
<reference evidence="2 3" key="1">
    <citation type="submission" date="2018-02" db="EMBL/GenBank/DDBJ databases">
        <title>The genomes of Aspergillus section Nigri reveals drivers in fungal speciation.</title>
        <authorList>
            <consortium name="DOE Joint Genome Institute"/>
            <person name="Vesth T.C."/>
            <person name="Nybo J."/>
            <person name="Theobald S."/>
            <person name="Brandl J."/>
            <person name="Frisvad J.C."/>
            <person name="Nielsen K.F."/>
            <person name="Lyhne E.K."/>
            <person name="Kogle M.E."/>
            <person name="Kuo A."/>
            <person name="Riley R."/>
            <person name="Clum A."/>
            <person name="Nolan M."/>
            <person name="Lipzen A."/>
            <person name="Salamov A."/>
            <person name="Henrissat B."/>
            <person name="Wiebenga A."/>
            <person name="De vries R.P."/>
            <person name="Grigoriev I.V."/>
            <person name="Mortensen U.H."/>
            <person name="Andersen M.R."/>
            <person name="Baker S.E."/>
        </authorList>
    </citation>
    <scope>NUCLEOTIDE SEQUENCE [LARGE SCALE GENOMIC DNA]</scope>
    <source>
        <strain evidence="2 3">CBS 114.80</strain>
    </source>
</reference>
<dbReference type="InterPro" id="IPR053137">
    <property type="entry name" value="NLR-like"/>
</dbReference>
<sequence length="1720" mass="192631">MDRHHDDDDDPPQWPRRHPDPQGRATQIRTVTRSESSFPQSPRRIHINDGPDWPDQSVPDISCGPPPPAQPAVRVRTDEKDPLPVRQPEPYLSISHVRFHLQSRPPGSQEREYNAPHTYVRSEDDQPVVGLTSLADIARWRRRFPRLEMLIESLTGPCRYEILHFHAVLQLPTEGVPQGSNVEALFELRQRMRSIREHNADQWVCHNFVYRDGILVQKHLSTCSPDPVSSVVAIPFDMSWLGGEVLSSHSDSETEELIRKTTMVQEICIGRNHKKPPGTANQQFNSDSGETPVVIALWSFEQASPGCPGSLHGNHVDVPDHLLTSALSSPETAVKRTPDDATVTTDKCKHSAVLSQERIEGAQAPGLESCTGHTDSDHDLSIHQRHEEEVAVFTWKDIAWDKTECLEGGNTSDESDKESIHSKCSSDGDEIHAFIHGLASDLSEAVGINDLNYFLIQDIVEALPELLRAFALSLGQGSTNQTQRDIMVLIHQHRREIALMFEQALLARSSEFMGQQSDKAMSVDYKLWPLGRRNDRSSHYMTLPHREIADCRGCLRQTETTTSRADTAAQNNNSEARRDYSQLQNYWLLIHRSPAYALLLQRIQRERIIALPELSSGAGIREKILGALPKTPRISRKAPSQMFNVALKANWDPIMFIEEQRYEEAADYAFERIITTTGCLSSVQALTTRDYMDQTWPSTGWDMLCLVKAVVTRGAKESVTLADGTRVTCARSTFSNERSSRQMLFEICGTGPAIAEIGEQVAWMASALRTSPSQGTVTYSKPIIHVSRLQHNDHSSRAAFLFELTVELTEHMESGKDINGECWHRMMASPVVVEGFPIRRRPPHMFEGLEIPLGMLAQLVDTTRASEFDEKTLLKGFSTMAIATSYSRNIVLWHFIQEEYGGRMSHLRSEEWPGLSVAVRDLKTARHVVGWCPEIKLFAGQRGASYSIGHTGLPRTTEETDLFSTSTLSAGPIFADGIRPVMGQRDIRAPRSSFIKKMKWLFQKYVVLWDETDQRGWLINGASALLHLVRASIYEDRRESALEPARRLHEDQLHEAKQPYQWDSAFQLLVHPINRKINISGSGENSITFQNRAEDYFTLLEQAIDIRLRVAKRHNPAGIQPRSLLDGWDIRDLIRENDRIHLRQTVLPYEGRSWVDLTRSIYAVTLFGRGFGDIIQPANWPQPFARWDTVPTGRFYLTASARDIKNIAEMNGDPDSNPVRLTRDLLWCSTKASKTHRSQDVGGRLKSTEHVDMLVPVAMLNEAQDMTVAPDWDVGAMVFGFNPDDAWYWGDYGYPTRSKPVVPGVVGPNHSKGSPSDNQNSSIHTGASRPSGYGVSQTVEQGFLNMRTSAAGQSKHALHEPSKRQPAIAHYTVGIICGLQHELMAVRVLFDEVFEPVTVTAGDPNQYVLGRIAEHNVVGVCLQHGPDSTYSALTSVNYMKCSFPRIRFCLLVGMGAGTPCDAHDIRLGDVVVSDPRSAYSGVLPYDIAQTPESGPFRLNGSLLPPPTDLTEAISALDSNPEPATASVDRHLCQIELLKIQYQHPDPEPDRLFHSFYPHALPGDTDCHRCWSMFENRREPRPTLQPRIHYGLVASSTAIPPAGYHRDILTKAHNILCFETEAAGIVGFFPCVLIRGICDYGDTHRNNRWQHYAAATAAAYAKVLLTSVRGADIYGYGHEYPSRAGFEIGGRDLVERKRRRESPDSGAGVGSSKRPGMFYGA</sequence>
<feature type="compositionally biased region" description="Polar residues" evidence="1">
    <location>
        <begin position="24"/>
        <end position="40"/>
    </location>
</feature>
<dbReference type="PANTHER" id="PTHR46082:SF11">
    <property type="entry name" value="AAA+ ATPASE DOMAIN-CONTAINING PROTEIN-RELATED"/>
    <property type="match status" value="1"/>
</dbReference>
<feature type="region of interest" description="Disordered" evidence="1">
    <location>
        <begin position="1303"/>
        <end position="1334"/>
    </location>
</feature>
<feature type="region of interest" description="Disordered" evidence="1">
    <location>
        <begin position="1"/>
        <end position="89"/>
    </location>
</feature>
<evidence type="ECO:0000313" key="3">
    <source>
        <dbReference type="Proteomes" id="UP000248817"/>
    </source>
</evidence>
<feature type="region of interest" description="Disordered" evidence="1">
    <location>
        <begin position="1696"/>
        <end position="1720"/>
    </location>
</feature>
<dbReference type="GO" id="GO:0009116">
    <property type="term" value="P:nucleoside metabolic process"/>
    <property type="evidence" value="ECO:0007669"/>
    <property type="project" value="InterPro"/>
</dbReference>
<dbReference type="GO" id="GO:0003824">
    <property type="term" value="F:catalytic activity"/>
    <property type="evidence" value="ECO:0007669"/>
    <property type="project" value="InterPro"/>
</dbReference>
<keyword evidence="3" id="KW-1185">Reference proteome</keyword>
<dbReference type="InterPro" id="IPR035994">
    <property type="entry name" value="Nucleoside_phosphorylase_sf"/>
</dbReference>
<dbReference type="Gene3D" id="3.40.50.1580">
    <property type="entry name" value="Nucleoside phosphorylase domain"/>
    <property type="match status" value="1"/>
</dbReference>
<dbReference type="EMBL" id="KZ825561">
    <property type="protein sequence ID" value="PYI27837.1"/>
    <property type="molecule type" value="Genomic_DNA"/>
</dbReference>
<gene>
    <name evidence="2" type="ORF">BP00DRAFT_378739</name>
</gene>
<feature type="compositionally biased region" description="Polar residues" evidence="1">
    <location>
        <begin position="1311"/>
        <end position="1325"/>
    </location>
</feature>
<name>A0A2V5IV05_9EURO</name>
<evidence type="ECO:0000256" key="1">
    <source>
        <dbReference type="SAM" id="MobiDB-lite"/>
    </source>
</evidence>
<accession>A0A2V5IV05</accession>
<dbReference type="PANTHER" id="PTHR46082">
    <property type="entry name" value="ATP/GTP-BINDING PROTEIN-RELATED"/>
    <property type="match status" value="1"/>
</dbReference>
<dbReference type="SUPFAM" id="SSF53167">
    <property type="entry name" value="Purine and uridine phosphorylases"/>
    <property type="match status" value="1"/>
</dbReference>
<evidence type="ECO:0008006" key="4">
    <source>
        <dbReference type="Google" id="ProtNLM"/>
    </source>
</evidence>
<dbReference type="Proteomes" id="UP000248817">
    <property type="component" value="Unassembled WGS sequence"/>
</dbReference>
<protein>
    <recommendedName>
        <fullName evidence="4">Nucleoside phosphorylase domain-containing protein</fullName>
    </recommendedName>
</protein>
<organism evidence="2 3">
    <name type="scientific">Aspergillus indologenus CBS 114.80</name>
    <dbReference type="NCBI Taxonomy" id="1450541"/>
    <lineage>
        <taxon>Eukaryota</taxon>
        <taxon>Fungi</taxon>
        <taxon>Dikarya</taxon>
        <taxon>Ascomycota</taxon>
        <taxon>Pezizomycotina</taxon>
        <taxon>Eurotiomycetes</taxon>
        <taxon>Eurotiomycetidae</taxon>
        <taxon>Eurotiales</taxon>
        <taxon>Aspergillaceae</taxon>
        <taxon>Aspergillus</taxon>
        <taxon>Aspergillus subgen. Circumdati</taxon>
    </lineage>
</organism>
<evidence type="ECO:0000313" key="2">
    <source>
        <dbReference type="EMBL" id="PYI27837.1"/>
    </source>
</evidence>